<dbReference type="InterPro" id="IPR003613">
    <property type="entry name" value="Ubox_domain"/>
</dbReference>
<dbReference type="GO" id="GO:0061630">
    <property type="term" value="F:ubiquitin protein ligase activity"/>
    <property type="evidence" value="ECO:0007669"/>
    <property type="project" value="UniProtKB-UniRule"/>
</dbReference>
<protein>
    <recommendedName>
        <fullName evidence="3 5">U-box domain-containing protein</fullName>
        <ecNumber evidence="3">2.3.2.27</ecNumber>
    </recommendedName>
    <alternativeName>
        <fullName evidence="3">RING-type E3 ubiquitin transferase PUB</fullName>
    </alternativeName>
</protein>
<evidence type="ECO:0000256" key="1">
    <source>
        <dbReference type="ARBA" id="ARBA00004906"/>
    </source>
</evidence>
<sequence>MRSPVNLCTGVTYDRTSIPRCLDSGNTTCPTNMLPLPSTYLVPSSSLSSPTWTATSLITTRSPSSRPPPPPFTPLFGSDANDDVVQVLALILTVDFIEDKTKQAMIHTLTADLNRSVTALIETLRRTEPEGPVMVDAAKSMARGQAVHRENILCRVAVAAVGALAGCERSKEPDASGAAKFLFFRSELRAPSSTTMASGSHVASTQSSWTSNAHGGVSMSKVIVQYTIDARLHTVFEQFGESKSFDWSKYWKNIV</sequence>
<comment type="pathway">
    <text evidence="1 3">Protein modification; protein ubiquitination.</text>
</comment>
<dbReference type="InterPro" id="IPR045185">
    <property type="entry name" value="PUB22/23/24-like"/>
</dbReference>
<dbReference type="SUPFAM" id="SSF57850">
    <property type="entry name" value="RING/U-box"/>
    <property type="match status" value="1"/>
</dbReference>
<evidence type="ECO:0000256" key="4">
    <source>
        <dbReference type="SAM" id="MobiDB-lite"/>
    </source>
</evidence>
<accession>A0A9D5H252</accession>
<dbReference type="PROSITE" id="PS51698">
    <property type="entry name" value="U_BOX"/>
    <property type="match status" value="1"/>
</dbReference>
<dbReference type="SMART" id="SM00504">
    <property type="entry name" value="Ubox"/>
    <property type="match status" value="1"/>
</dbReference>
<reference evidence="6 7" key="1">
    <citation type="journal article" date="2022" name="Hortic Res">
        <title>The genome of Dioscorea zingiberensis sheds light on the biosynthesis, origin and evolution of the medicinally important diosgenin saponins.</title>
        <authorList>
            <person name="Li Y."/>
            <person name="Tan C."/>
            <person name="Li Z."/>
            <person name="Guo J."/>
            <person name="Li S."/>
            <person name="Chen X."/>
            <person name="Wang C."/>
            <person name="Dai X."/>
            <person name="Yang H."/>
            <person name="Song W."/>
            <person name="Hou L."/>
            <person name="Xu J."/>
            <person name="Tong Z."/>
            <person name="Xu A."/>
            <person name="Yuan X."/>
            <person name="Wang W."/>
            <person name="Yang Q."/>
            <person name="Chen L."/>
            <person name="Sun Z."/>
            <person name="Wang K."/>
            <person name="Pan B."/>
            <person name="Chen J."/>
            <person name="Bao Y."/>
            <person name="Liu F."/>
            <person name="Qi X."/>
            <person name="Gang D.R."/>
            <person name="Wen J."/>
            <person name="Li J."/>
        </authorList>
    </citation>
    <scope>NUCLEOTIDE SEQUENCE [LARGE SCALE GENOMIC DNA]</scope>
    <source>
        <strain evidence="6">Dzin_1.0</strain>
    </source>
</reference>
<dbReference type="Gene3D" id="3.30.40.10">
    <property type="entry name" value="Zinc/RING finger domain, C3HC4 (zinc finger)"/>
    <property type="match status" value="1"/>
</dbReference>
<keyword evidence="3" id="KW-0833">Ubl conjugation pathway</keyword>
<dbReference type="Proteomes" id="UP001085076">
    <property type="component" value="Unassembled WGS sequence"/>
</dbReference>
<dbReference type="Pfam" id="PF04564">
    <property type="entry name" value="U-box"/>
    <property type="match status" value="1"/>
</dbReference>
<keyword evidence="2 3" id="KW-0808">Transferase</keyword>
<organism evidence="6 7">
    <name type="scientific">Dioscorea zingiberensis</name>
    <dbReference type="NCBI Taxonomy" id="325984"/>
    <lineage>
        <taxon>Eukaryota</taxon>
        <taxon>Viridiplantae</taxon>
        <taxon>Streptophyta</taxon>
        <taxon>Embryophyta</taxon>
        <taxon>Tracheophyta</taxon>
        <taxon>Spermatophyta</taxon>
        <taxon>Magnoliopsida</taxon>
        <taxon>Liliopsida</taxon>
        <taxon>Dioscoreales</taxon>
        <taxon>Dioscoreaceae</taxon>
        <taxon>Dioscorea</taxon>
    </lineage>
</organism>
<dbReference type="EC" id="2.3.2.27" evidence="3"/>
<evidence type="ECO:0000256" key="3">
    <source>
        <dbReference type="RuleBase" id="RU369093"/>
    </source>
</evidence>
<proteinExistence type="predicted"/>
<evidence type="ECO:0000259" key="5">
    <source>
        <dbReference type="PROSITE" id="PS51698"/>
    </source>
</evidence>
<name>A0A9D5H252_9LILI</name>
<dbReference type="OrthoDB" id="10064100at2759"/>
<evidence type="ECO:0000256" key="2">
    <source>
        <dbReference type="ARBA" id="ARBA00022679"/>
    </source>
</evidence>
<feature type="region of interest" description="Disordered" evidence="4">
    <location>
        <begin position="58"/>
        <end position="77"/>
    </location>
</feature>
<keyword evidence="7" id="KW-1185">Reference proteome</keyword>
<dbReference type="AlphaFoldDB" id="A0A9D5H252"/>
<evidence type="ECO:0000313" key="6">
    <source>
        <dbReference type="EMBL" id="KAJ0960558.1"/>
    </source>
</evidence>
<feature type="domain" description="U-box" evidence="5">
    <location>
        <begin position="1"/>
        <end position="59"/>
    </location>
</feature>
<gene>
    <name evidence="6" type="ORF">J5N97_001597</name>
</gene>
<evidence type="ECO:0000313" key="7">
    <source>
        <dbReference type="Proteomes" id="UP001085076"/>
    </source>
</evidence>
<dbReference type="PANTHER" id="PTHR22849">
    <property type="entry name" value="WDSAM1 PROTEIN"/>
    <property type="match status" value="1"/>
</dbReference>
<comment type="catalytic activity">
    <reaction evidence="3">
        <text>S-ubiquitinyl-[E2 ubiquitin-conjugating enzyme]-L-cysteine + [acceptor protein]-L-lysine = [E2 ubiquitin-conjugating enzyme]-L-cysteine + N(6)-ubiquitinyl-[acceptor protein]-L-lysine.</text>
        <dbReference type="EC" id="2.3.2.27"/>
    </reaction>
</comment>
<dbReference type="GO" id="GO:0016567">
    <property type="term" value="P:protein ubiquitination"/>
    <property type="evidence" value="ECO:0007669"/>
    <property type="project" value="UniProtKB-UniRule"/>
</dbReference>
<comment type="function">
    <text evidence="3">Functions as an E3 ubiquitin ligase.</text>
</comment>
<dbReference type="PANTHER" id="PTHR22849:SF163">
    <property type="entry name" value="U-BOX DOMAIN-CONTAINING PROTEIN"/>
    <property type="match status" value="1"/>
</dbReference>
<comment type="caution">
    <text evidence="6">The sequence shown here is derived from an EMBL/GenBank/DDBJ whole genome shotgun (WGS) entry which is preliminary data.</text>
</comment>
<dbReference type="InterPro" id="IPR013083">
    <property type="entry name" value="Znf_RING/FYVE/PHD"/>
</dbReference>
<dbReference type="EMBL" id="JAGGNH010000071">
    <property type="protein sequence ID" value="KAJ0960558.1"/>
    <property type="molecule type" value="Genomic_DNA"/>
</dbReference>